<evidence type="ECO:0000313" key="3">
    <source>
        <dbReference type="EMBL" id="CAD0009713.1"/>
    </source>
</evidence>
<evidence type="ECO:0000256" key="1">
    <source>
        <dbReference type="SAM" id="Phobius"/>
    </source>
</evidence>
<dbReference type="PANTHER" id="PTHR46825:SF9">
    <property type="entry name" value="BETA-LACTAMASE-RELATED DOMAIN-CONTAINING PROTEIN"/>
    <property type="match status" value="1"/>
</dbReference>
<dbReference type="InterPro" id="IPR050491">
    <property type="entry name" value="AmpC-like"/>
</dbReference>
<proteinExistence type="predicted"/>
<keyword evidence="1" id="KW-0472">Membrane</keyword>
<dbReference type="AlphaFoldDB" id="A0A6V6ZD37"/>
<feature type="transmembrane region" description="Helical" evidence="1">
    <location>
        <begin position="20"/>
        <end position="39"/>
    </location>
</feature>
<organism evidence="3 4">
    <name type="scientific">Flavobacterium chungangense</name>
    <dbReference type="NCBI Taxonomy" id="554283"/>
    <lineage>
        <taxon>Bacteria</taxon>
        <taxon>Pseudomonadati</taxon>
        <taxon>Bacteroidota</taxon>
        <taxon>Flavobacteriia</taxon>
        <taxon>Flavobacteriales</taxon>
        <taxon>Flavobacteriaceae</taxon>
        <taxon>Flavobacterium</taxon>
    </lineage>
</organism>
<dbReference type="SUPFAM" id="SSF56601">
    <property type="entry name" value="beta-lactamase/transpeptidase-like"/>
    <property type="match status" value="1"/>
</dbReference>
<dbReference type="EMBL" id="CAIJDO010000292">
    <property type="protein sequence ID" value="CAD0009713.1"/>
    <property type="molecule type" value="Genomic_DNA"/>
</dbReference>
<keyword evidence="1" id="KW-1133">Transmembrane helix</keyword>
<evidence type="ECO:0000259" key="2">
    <source>
        <dbReference type="Pfam" id="PF00144"/>
    </source>
</evidence>
<dbReference type="Pfam" id="PF00144">
    <property type="entry name" value="Beta-lactamase"/>
    <property type="match status" value="1"/>
</dbReference>
<comment type="caution">
    <text evidence="3">The sequence shown here is derived from an EMBL/GenBank/DDBJ whole genome shotgun (WGS) entry which is preliminary data.</text>
</comment>
<name>A0A6V6ZD37_9FLAO</name>
<reference evidence="3 4" key="1">
    <citation type="submission" date="2020-06" db="EMBL/GenBank/DDBJ databases">
        <authorList>
            <person name="Criscuolo A."/>
        </authorList>
    </citation>
    <scope>NUCLEOTIDE SEQUENCE [LARGE SCALE GENOMIC DNA]</scope>
    <source>
        <strain evidence="4">CIP 110025</strain>
    </source>
</reference>
<gene>
    <name evidence="3" type="primary">flp_2</name>
    <name evidence="3" type="ORF">FLACHUCJ7_04378</name>
</gene>
<protein>
    <submittedName>
        <fullName evidence="3">Protein flp</fullName>
    </submittedName>
</protein>
<dbReference type="InterPro" id="IPR012338">
    <property type="entry name" value="Beta-lactam/transpept-like"/>
</dbReference>
<dbReference type="Gene3D" id="3.40.710.10">
    <property type="entry name" value="DD-peptidase/beta-lactamase superfamily"/>
    <property type="match status" value="1"/>
</dbReference>
<dbReference type="Proteomes" id="UP000556700">
    <property type="component" value="Unassembled WGS sequence"/>
</dbReference>
<dbReference type="InterPro" id="IPR001466">
    <property type="entry name" value="Beta-lactam-related"/>
</dbReference>
<feature type="domain" description="Beta-lactamase-related" evidence="2">
    <location>
        <begin position="70"/>
        <end position="351"/>
    </location>
</feature>
<keyword evidence="1" id="KW-0812">Transmembrane</keyword>
<sequence length="370" mass="42332">MECFKLKRKFKDNKIIKKQITVMNVILRISSIFSFLFLLSNYNSFAQIKDNYTNQIDSLIKVTEPKFNGVILITQKGKTLYNKAYGFTNFETKKPLQLDSQFEIMSNTRQITAVLILKEVEKGLIDLKAPIKRYLPELKQTWADSVTVHQLLNHTHGIVDLEKPLLFKPGTEFKYGNLSYSLLGKIIETTSKKSYSEIVNAFFKELKMKNTFCYSKDKMTDVVSGHINTNNIFEKVTKSVITPESTASNGIISTAGDLAIWNQNLHHGKLLKSESYQLMFKYNITAQHGFFGKEKEGYGLGIRIIEKDAIKYVGHTGLGDGFSSVNIYFPENDLSMIVLENQSNDNMDLFYASEIKIRAILFKSDLFHQK</sequence>
<dbReference type="PANTHER" id="PTHR46825">
    <property type="entry name" value="D-ALANYL-D-ALANINE-CARBOXYPEPTIDASE/ENDOPEPTIDASE AMPH"/>
    <property type="match status" value="1"/>
</dbReference>
<keyword evidence="4" id="KW-1185">Reference proteome</keyword>
<accession>A0A6V6ZD37</accession>
<evidence type="ECO:0000313" key="4">
    <source>
        <dbReference type="Proteomes" id="UP000556700"/>
    </source>
</evidence>